<evidence type="ECO:0000313" key="3">
    <source>
        <dbReference type="EMBL" id="GBG12702.1"/>
    </source>
</evidence>
<dbReference type="RefSeq" id="WP_109013921.1">
    <property type="nucleotide sequence ID" value="NZ_BDOQ01000001.1"/>
</dbReference>
<gene>
    <name evidence="3" type="ORF">NMK_0234</name>
</gene>
<reference evidence="3 4" key="1">
    <citation type="journal article" date="2018" name="Environ. Microbiol.">
        <title>Isolation and genomic characterization of Novimethylophilus kurashikiensis gen. nov. sp. nov., a new lanthanide-dependent methylotrophic species of Methylophilaceae.</title>
        <authorList>
            <person name="Lv H."/>
            <person name="Sahin N."/>
            <person name="Tani A."/>
        </authorList>
    </citation>
    <scope>NUCLEOTIDE SEQUENCE [LARGE SCALE GENOMIC DNA]</scope>
    <source>
        <strain evidence="3 4">La2-4</strain>
    </source>
</reference>
<feature type="domain" description="SH3b" evidence="2">
    <location>
        <begin position="29"/>
        <end position="70"/>
    </location>
</feature>
<keyword evidence="4" id="KW-1185">Reference proteome</keyword>
<protein>
    <submittedName>
        <fullName evidence="3">Ligand-binding protein SH3</fullName>
    </submittedName>
</protein>
<dbReference type="AlphaFoldDB" id="A0A2R5F241"/>
<dbReference type="EMBL" id="BDOQ01000001">
    <property type="protein sequence ID" value="GBG12702.1"/>
    <property type="molecule type" value="Genomic_DNA"/>
</dbReference>
<keyword evidence="1" id="KW-0732">Signal</keyword>
<proteinExistence type="predicted"/>
<dbReference type="InterPro" id="IPR003646">
    <property type="entry name" value="SH3-like_bac-type"/>
</dbReference>
<evidence type="ECO:0000313" key="4">
    <source>
        <dbReference type="Proteomes" id="UP000245081"/>
    </source>
</evidence>
<dbReference type="OrthoDB" id="8562053at2"/>
<comment type="caution">
    <text evidence="3">The sequence shown here is derived from an EMBL/GenBank/DDBJ whole genome shotgun (WGS) entry which is preliminary data.</text>
</comment>
<feature type="signal peptide" evidence="1">
    <location>
        <begin position="1"/>
        <end position="18"/>
    </location>
</feature>
<evidence type="ECO:0000259" key="2">
    <source>
        <dbReference type="Pfam" id="PF08239"/>
    </source>
</evidence>
<dbReference type="Proteomes" id="UP000245081">
    <property type="component" value="Unassembled WGS sequence"/>
</dbReference>
<evidence type="ECO:0000256" key="1">
    <source>
        <dbReference type="SAM" id="SignalP"/>
    </source>
</evidence>
<dbReference type="Gene3D" id="2.30.30.40">
    <property type="entry name" value="SH3 Domains"/>
    <property type="match status" value="1"/>
</dbReference>
<dbReference type="Pfam" id="PF08239">
    <property type="entry name" value="SH3_3"/>
    <property type="match status" value="1"/>
</dbReference>
<sequence>MKHWILLALLAVSTSAAAESGTALKSDSLRAEPFGDAKAVGSIARGDKLDIVEKKGAWLKVKGTKTSGWVRLLSVKRGALGKSDNAAGVLDLASGRSGTGQVVSTTGVRGLSEEDLKAAKFNEDEMKKLEANGVSADEARKFAASGHLDARKLDYLPAPQGEAE</sequence>
<organism evidence="3 4">
    <name type="scientific">Novimethylophilus kurashikiensis</name>
    <dbReference type="NCBI Taxonomy" id="1825523"/>
    <lineage>
        <taxon>Bacteria</taxon>
        <taxon>Pseudomonadati</taxon>
        <taxon>Pseudomonadota</taxon>
        <taxon>Betaproteobacteria</taxon>
        <taxon>Nitrosomonadales</taxon>
        <taxon>Methylophilaceae</taxon>
        <taxon>Novimethylophilus</taxon>
    </lineage>
</organism>
<accession>A0A2R5F241</accession>
<feature type="chain" id="PRO_5015333167" evidence="1">
    <location>
        <begin position="19"/>
        <end position="164"/>
    </location>
</feature>
<name>A0A2R5F241_9PROT</name>